<keyword evidence="6" id="KW-1185">Reference proteome</keyword>
<evidence type="ECO:0000256" key="2">
    <source>
        <dbReference type="ARBA" id="ARBA00022786"/>
    </source>
</evidence>
<evidence type="ECO:0000313" key="6">
    <source>
        <dbReference type="Proteomes" id="UP001630127"/>
    </source>
</evidence>
<dbReference type="PANTHER" id="PTHR12555">
    <property type="entry name" value="UBIQUITIN FUSION DEGRADATON PROTEIN 1"/>
    <property type="match status" value="1"/>
</dbReference>
<reference evidence="5 6" key="1">
    <citation type="submission" date="2024-11" db="EMBL/GenBank/DDBJ databases">
        <title>A near-complete genome assembly of Cinchona calisaya.</title>
        <authorList>
            <person name="Lian D.C."/>
            <person name="Zhao X.W."/>
            <person name="Wei L."/>
        </authorList>
    </citation>
    <scope>NUCLEOTIDE SEQUENCE [LARGE SCALE GENOMIC DNA]</scope>
    <source>
        <tissue evidence="5">Nenye</tissue>
    </source>
</reference>
<dbReference type="Pfam" id="PF24842">
    <property type="entry name" value="UFD1_N2"/>
    <property type="match status" value="1"/>
</dbReference>
<name>A0ABD2XWC2_9GENT</name>
<dbReference type="EMBL" id="JBJUIK010000017">
    <property type="protein sequence ID" value="KAL3497449.1"/>
    <property type="molecule type" value="Genomic_DNA"/>
</dbReference>
<evidence type="ECO:0000259" key="4">
    <source>
        <dbReference type="Pfam" id="PF24842"/>
    </source>
</evidence>
<dbReference type="Pfam" id="PF03152">
    <property type="entry name" value="UFD1_N1"/>
    <property type="match status" value="1"/>
</dbReference>
<feature type="domain" description="Ubiquitin fusion degradation protein UFD1 N-terminal subdomain 2" evidence="4">
    <location>
        <begin position="120"/>
        <end position="195"/>
    </location>
</feature>
<dbReference type="InterPro" id="IPR004854">
    <property type="entry name" value="Ufd1-like"/>
</dbReference>
<protein>
    <recommendedName>
        <fullName evidence="7">Ubiquitin fusion degradaton protein</fullName>
    </recommendedName>
</protein>
<comment type="caution">
    <text evidence="5">The sequence shown here is derived from an EMBL/GenBank/DDBJ whole genome shotgun (WGS) entry which is preliminary data.</text>
</comment>
<evidence type="ECO:0000256" key="1">
    <source>
        <dbReference type="ARBA" id="ARBA00006043"/>
    </source>
</evidence>
<gene>
    <name evidence="5" type="ORF">ACH5RR_040181</name>
</gene>
<dbReference type="Gene3D" id="2.40.40.50">
    <property type="entry name" value="Ubiquitin fusion degradation protein UFD1, N-terminal domain"/>
    <property type="match status" value="1"/>
</dbReference>
<dbReference type="Proteomes" id="UP001630127">
    <property type="component" value="Unassembled WGS sequence"/>
</dbReference>
<dbReference type="InterPro" id="IPR042299">
    <property type="entry name" value="Ufd1-like_Nn"/>
</dbReference>
<proteinExistence type="inferred from homology"/>
<evidence type="ECO:0000259" key="3">
    <source>
        <dbReference type="Pfam" id="PF03152"/>
    </source>
</evidence>
<keyword evidence="2" id="KW-0833">Ubl conjugation pathway</keyword>
<dbReference type="Gene3D" id="3.10.330.10">
    <property type="match status" value="1"/>
</dbReference>
<comment type="similarity">
    <text evidence="1">Belongs to the UFD1 family.</text>
</comment>
<evidence type="ECO:0008006" key="7">
    <source>
        <dbReference type="Google" id="ProtNLM"/>
    </source>
</evidence>
<dbReference type="AlphaFoldDB" id="A0ABD2XWC2"/>
<organism evidence="5 6">
    <name type="scientific">Cinchona calisaya</name>
    <dbReference type="NCBI Taxonomy" id="153742"/>
    <lineage>
        <taxon>Eukaryota</taxon>
        <taxon>Viridiplantae</taxon>
        <taxon>Streptophyta</taxon>
        <taxon>Embryophyta</taxon>
        <taxon>Tracheophyta</taxon>
        <taxon>Spermatophyta</taxon>
        <taxon>Magnoliopsida</taxon>
        <taxon>eudicotyledons</taxon>
        <taxon>Gunneridae</taxon>
        <taxon>Pentapetalae</taxon>
        <taxon>asterids</taxon>
        <taxon>lamiids</taxon>
        <taxon>Gentianales</taxon>
        <taxon>Rubiaceae</taxon>
        <taxon>Cinchonoideae</taxon>
        <taxon>Cinchoneae</taxon>
        <taxon>Cinchona</taxon>
    </lineage>
</organism>
<evidence type="ECO:0000313" key="5">
    <source>
        <dbReference type="EMBL" id="KAL3497449.1"/>
    </source>
</evidence>
<dbReference type="InterPro" id="IPR055417">
    <property type="entry name" value="UFD1_N1"/>
</dbReference>
<dbReference type="InterPro" id="IPR055418">
    <property type="entry name" value="UFD1_N2"/>
</dbReference>
<accession>A0ABD2XWC2</accession>
<dbReference type="PANTHER" id="PTHR12555:SF13">
    <property type="entry name" value="UBIQUITIN RECOGNITION FACTOR IN ER-ASSOCIATED DEGRADATION PROTEIN 1"/>
    <property type="match status" value="1"/>
</dbReference>
<feature type="domain" description="Ubiquitin fusion degradation protein UFD1 N-terminal subdomain 1" evidence="3">
    <location>
        <begin position="20"/>
        <end position="119"/>
    </location>
</feature>
<sequence length="323" mass="36389">MEFLTMPWECFGDQSSQFLQFYRCHSFSSIQKPELENGNRVLLPVSALDRLSVLRIDYPMMFSIQNIHEIKSGLDGQTSHCGVLEFTAEEGFISMPQWMMNNLKLLEGDLVFLKNASLPKGTYVKMQPHDSDFLNLSNPKDVLERTLQKYSCLTSGETIIITHDEKNFLIDILETKPANAISVIETDCEVDFATPLDYKEPERKIAPLAKDGDHQQRNDKPNSNKFVAFSGLARTLDGAPVTGLVEKLEKLDIHEETSSRTCASKKPGKLVFGNSDVIGGKPLKKSTDFLKLPDQIKEKEEVSKTEENKFIPFTGRKHVLLGS</sequence>